<dbReference type="Pfam" id="PF00400">
    <property type="entry name" value="WD40"/>
    <property type="match status" value="5"/>
</dbReference>
<feature type="compositionally biased region" description="Polar residues" evidence="7">
    <location>
        <begin position="409"/>
        <end position="418"/>
    </location>
</feature>
<feature type="region of interest" description="Disordered" evidence="7">
    <location>
        <begin position="1"/>
        <end position="53"/>
    </location>
</feature>
<dbReference type="Proteomes" id="UP000269276">
    <property type="component" value="Unassembled WGS sequence"/>
</dbReference>
<feature type="repeat" description="WD" evidence="6">
    <location>
        <begin position="895"/>
        <end position="929"/>
    </location>
</feature>
<keyword evidence="2 6" id="KW-0853">WD repeat</keyword>
<dbReference type="PRINTS" id="PR00320">
    <property type="entry name" value="GPROTEINBRPT"/>
</dbReference>
<keyword evidence="5" id="KW-0175">Coiled coil</keyword>
<feature type="region of interest" description="Disordered" evidence="7">
    <location>
        <begin position="290"/>
        <end position="482"/>
    </location>
</feature>
<evidence type="ECO:0000256" key="4">
    <source>
        <dbReference type="ARBA" id="ARBA00022860"/>
    </source>
</evidence>
<feature type="compositionally biased region" description="Polar residues" evidence="7">
    <location>
        <begin position="380"/>
        <end position="396"/>
    </location>
</feature>
<dbReference type="InterPro" id="IPR001680">
    <property type="entry name" value="WD40_rpt"/>
</dbReference>
<dbReference type="OrthoDB" id="727118at2759"/>
<gene>
    <name evidence="9" type="ORF">D0863_06931</name>
</gene>
<evidence type="ECO:0000256" key="5">
    <source>
        <dbReference type="ARBA" id="ARBA00023054"/>
    </source>
</evidence>
<dbReference type="PANTHER" id="PTHR15653">
    <property type="entry name" value="STRIATIN"/>
    <property type="match status" value="1"/>
</dbReference>
<feature type="region of interest" description="Disordered" evidence="7">
    <location>
        <begin position="842"/>
        <end position="862"/>
    </location>
</feature>
<dbReference type="InterPro" id="IPR020472">
    <property type="entry name" value="WD40_PAC1"/>
</dbReference>
<dbReference type="InterPro" id="IPR036322">
    <property type="entry name" value="WD40_repeat_dom_sf"/>
</dbReference>
<name>A0A3M7DWQ8_HORWE</name>
<dbReference type="Gene3D" id="2.130.10.10">
    <property type="entry name" value="YVTN repeat-like/Quinoprotein amine dehydrogenase"/>
    <property type="match status" value="2"/>
</dbReference>
<feature type="compositionally biased region" description="Polar residues" evidence="7">
    <location>
        <begin position="737"/>
        <end position="747"/>
    </location>
</feature>
<evidence type="ECO:0000313" key="9">
    <source>
        <dbReference type="EMBL" id="RMY68692.1"/>
    </source>
</evidence>
<evidence type="ECO:0000256" key="7">
    <source>
        <dbReference type="SAM" id="MobiDB-lite"/>
    </source>
</evidence>
<feature type="compositionally biased region" description="Low complexity" evidence="7">
    <location>
        <begin position="312"/>
        <end position="328"/>
    </location>
</feature>
<feature type="compositionally biased region" description="Low complexity" evidence="7">
    <location>
        <begin position="345"/>
        <end position="358"/>
    </location>
</feature>
<dbReference type="Pfam" id="PF08232">
    <property type="entry name" value="Striatin"/>
    <property type="match status" value="1"/>
</dbReference>
<dbReference type="SMART" id="SM00320">
    <property type="entry name" value="WD40"/>
    <property type="match status" value="6"/>
</dbReference>
<evidence type="ECO:0000256" key="6">
    <source>
        <dbReference type="PROSITE-ProRule" id="PRU00221"/>
    </source>
</evidence>
<accession>A0A3M7DWQ8</accession>
<keyword evidence="4" id="KW-0112">Calmodulin-binding</keyword>
<feature type="compositionally biased region" description="Polar residues" evidence="7">
    <location>
        <begin position="301"/>
        <end position="311"/>
    </location>
</feature>
<dbReference type="GO" id="GO:0005516">
    <property type="term" value="F:calmodulin binding"/>
    <property type="evidence" value="ECO:0007669"/>
    <property type="project" value="UniProtKB-KW"/>
</dbReference>
<protein>
    <recommendedName>
        <fullName evidence="8">Striatin N-terminal domain-containing protein</fullName>
    </recommendedName>
</protein>
<comment type="caution">
    <text evidence="9">The sequence shown here is derived from an EMBL/GenBank/DDBJ whole genome shotgun (WGS) entry which is preliminary data.</text>
</comment>
<evidence type="ECO:0000256" key="1">
    <source>
        <dbReference type="ARBA" id="ARBA00009616"/>
    </source>
</evidence>
<feature type="region of interest" description="Disordered" evidence="7">
    <location>
        <begin position="127"/>
        <end position="182"/>
    </location>
</feature>
<dbReference type="InterPro" id="IPR015943">
    <property type="entry name" value="WD40/YVTN_repeat-like_dom_sf"/>
</dbReference>
<feature type="domain" description="Striatin N-terminal" evidence="8">
    <location>
        <begin position="65"/>
        <end position="254"/>
    </location>
</feature>
<organism evidence="9 10">
    <name type="scientific">Hortaea werneckii</name>
    <name type="common">Black yeast</name>
    <name type="synonym">Cladosporium werneckii</name>
    <dbReference type="NCBI Taxonomy" id="91943"/>
    <lineage>
        <taxon>Eukaryota</taxon>
        <taxon>Fungi</taxon>
        <taxon>Dikarya</taxon>
        <taxon>Ascomycota</taxon>
        <taxon>Pezizomycotina</taxon>
        <taxon>Dothideomycetes</taxon>
        <taxon>Dothideomycetidae</taxon>
        <taxon>Mycosphaerellales</taxon>
        <taxon>Teratosphaeriaceae</taxon>
        <taxon>Hortaea</taxon>
    </lineage>
</organism>
<feature type="compositionally biased region" description="Gly residues" evidence="7">
    <location>
        <begin position="12"/>
        <end position="23"/>
    </location>
</feature>
<feature type="compositionally biased region" description="Low complexity" evidence="7">
    <location>
        <begin position="551"/>
        <end position="569"/>
    </location>
</feature>
<evidence type="ECO:0000259" key="8">
    <source>
        <dbReference type="Pfam" id="PF08232"/>
    </source>
</evidence>
<evidence type="ECO:0000313" key="10">
    <source>
        <dbReference type="Proteomes" id="UP000269276"/>
    </source>
</evidence>
<reference evidence="9 10" key="1">
    <citation type="journal article" date="2018" name="BMC Genomics">
        <title>Genomic evidence for intraspecific hybridization in a clonal and extremely halotolerant yeast.</title>
        <authorList>
            <person name="Gostincar C."/>
            <person name="Stajich J.E."/>
            <person name="Zupancic J."/>
            <person name="Zalar P."/>
            <person name="Gunde-Cimerman N."/>
        </authorList>
    </citation>
    <scope>NUCLEOTIDE SEQUENCE [LARGE SCALE GENOMIC DNA]</scope>
    <source>
        <strain evidence="9 10">EXF-2682</strain>
    </source>
</reference>
<dbReference type="VEuPathDB" id="FungiDB:BTJ68_04595"/>
<feature type="region of interest" description="Disordered" evidence="7">
    <location>
        <begin position="699"/>
        <end position="747"/>
    </location>
</feature>
<dbReference type="AlphaFoldDB" id="A0A3M7DWQ8"/>
<evidence type="ECO:0000256" key="2">
    <source>
        <dbReference type="ARBA" id="ARBA00022574"/>
    </source>
</evidence>
<sequence>MQLRTDMSFQQQGGGGNGPGGQGEHQQGPHGTEYTLQGTLGDGKSSVGSQSGSHANVWDVYKQIGVMRFLQIEWHAHERARNSWDIERAEMKAKIAKQEGEVRHAKRINEQLERQVKMLEMVLKNERKKNQSLANGVPPEHGQEKQGEQDGESKEKGSRLRNGETDADGKKTGATGEEIPQRAHLAVDWDDCTVSRILTPDSAPSNVPHNSFLETSEELSASQTEAEREQYLDNTTKYLKHCMKEIQYLLTPPQHPPPPQLLPNGNYTGLPDAPLSVEDIYVRNARQREMRQRESLGGGQSLPQPTSMQGNAQQPLGGLPAPGQPQQGYREYGGVEQQAAEGLTQQQPPAAQQPQPYEEPAEVISHTFDSRGREIGGADQAQSQRSGQVTQQTQPAQEPDGWTFEDDPQQQAEGQQPSAPDMQMSRRPDTDLFPSAGNANHLPTPKSPPRGPGSHRRKSSGSQGMSRRRSSQGKATGLGGEARADEVNAVASQDPTQFKVKFALRGHLDVVRSVIFTGGGSPSEPEVCTAGDDGTIKRWIIPASSYQNYGPSQQYQQHSQASPQQLHSSYQPPPPADLDISAYFTHRGHDGVVTSLAACPALPGFSTGGRANGDGWIFSGGQDATIRVWERGRVDPKACLEGHTDTVWSVCLLPQPVGVIFAGQPNLIASYGGPERLVLVSGSADGTLKVWAVSAPPTAPGGAQGGGAGGAGAGAGGGSRSRGVGGSRRHSVTSGSNFPSSPQPSVASNTPFAYTLIHTISRPQEEGQANATFPASPTSIAPLSPNGETFVVGYSDSAVLVFDARTGEEVIGMASNETYDGTPKTGINAVVATSLSLEGAAGSDASGRGTVEPAEDVGVGATGGREGVEGVVISGHEDRFVRFFDANSGQCTYNMLAHPSAIASLSLSKDGREAVSAGHDASIRFWSLEKRICTQDIVSHRPMRGEGVCCVVWSGDGRLVVSGGGDGVGKVFVR</sequence>
<evidence type="ECO:0000256" key="3">
    <source>
        <dbReference type="ARBA" id="ARBA00022737"/>
    </source>
</evidence>
<dbReference type="PANTHER" id="PTHR15653:SF0">
    <property type="entry name" value="CONNECTOR OF KINASE TO AP-1, ISOFORM E"/>
    <property type="match status" value="1"/>
</dbReference>
<dbReference type="EMBL" id="QWIP01000226">
    <property type="protein sequence ID" value="RMY68692.1"/>
    <property type="molecule type" value="Genomic_DNA"/>
</dbReference>
<dbReference type="InterPro" id="IPR013258">
    <property type="entry name" value="Striatin_N"/>
</dbReference>
<dbReference type="Gene3D" id="1.20.5.300">
    <property type="match status" value="1"/>
</dbReference>
<feature type="repeat" description="WD" evidence="6">
    <location>
        <begin position="674"/>
        <end position="691"/>
    </location>
</feature>
<dbReference type="PROSITE" id="PS50082">
    <property type="entry name" value="WD_REPEATS_2"/>
    <property type="match status" value="2"/>
</dbReference>
<feature type="compositionally biased region" description="Gly residues" evidence="7">
    <location>
        <begin position="702"/>
        <end position="726"/>
    </location>
</feature>
<proteinExistence type="inferred from homology"/>
<feature type="compositionally biased region" description="Basic and acidic residues" evidence="7">
    <location>
        <begin position="141"/>
        <end position="171"/>
    </location>
</feature>
<feature type="region of interest" description="Disordered" evidence="7">
    <location>
        <begin position="550"/>
        <end position="572"/>
    </location>
</feature>
<comment type="similarity">
    <text evidence="1">Belongs to the WD repeat striatin family.</text>
</comment>
<keyword evidence="3" id="KW-0677">Repeat</keyword>
<dbReference type="SUPFAM" id="SSF50978">
    <property type="entry name" value="WD40 repeat-like"/>
    <property type="match status" value="1"/>
</dbReference>
<dbReference type="PROSITE" id="PS50294">
    <property type="entry name" value="WD_REPEATS_REGION"/>
    <property type="match status" value="1"/>
</dbReference>
<dbReference type="InterPro" id="IPR051488">
    <property type="entry name" value="WD_repeat_striatin"/>
</dbReference>